<dbReference type="PROSITE" id="PS00843">
    <property type="entry name" value="DALA_DALA_LIGASE_1"/>
    <property type="match status" value="1"/>
</dbReference>
<dbReference type="PANTHER" id="PTHR23132">
    <property type="entry name" value="D-ALANINE--D-ALANINE LIGASE"/>
    <property type="match status" value="1"/>
</dbReference>
<dbReference type="OrthoDB" id="9813261at2"/>
<dbReference type="GO" id="GO:0005737">
    <property type="term" value="C:cytoplasm"/>
    <property type="evidence" value="ECO:0007669"/>
    <property type="project" value="UniProtKB-SubCell"/>
</dbReference>
<comment type="subcellular location">
    <subcellularLocation>
        <location evidence="1">Cytoplasm</location>
    </subcellularLocation>
</comment>
<dbReference type="PATRIC" id="fig|1938.6.peg.3097"/>
<evidence type="ECO:0000256" key="1">
    <source>
        <dbReference type="ARBA" id="ARBA00004496"/>
    </source>
</evidence>
<dbReference type="GO" id="GO:0008360">
    <property type="term" value="P:regulation of cell shape"/>
    <property type="evidence" value="ECO:0007669"/>
    <property type="project" value="UniProtKB-KW"/>
</dbReference>
<keyword evidence="5 10" id="KW-0547">Nucleotide-binding</keyword>
<dbReference type="Pfam" id="PF01820">
    <property type="entry name" value="Dala_Dala_lig_N"/>
    <property type="match status" value="1"/>
</dbReference>
<keyword evidence="3" id="KW-0963">Cytoplasm</keyword>
<evidence type="ECO:0000256" key="4">
    <source>
        <dbReference type="ARBA" id="ARBA00022598"/>
    </source>
</evidence>
<reference evidence="12 13" key="1">
    <citation type="submission" date="2015-06" db="EMBL/GenBank/DDBJ databases">
        <authorList>
            <person name="Hoefler B.C."/>
            <person name="Straight P.D."/>
        </authorList>
    </citation>
    <scope>NUCLEOTIDE SEQUENCE [LARGE SCALE GENOMIC DNA]</scope>
    <source>
        <strain evidence="12 13">NRRL 3427</strain>
    </source>
</reference>
<evidence type="ECO:0000259" key="11">
    <source>
        <dbReference type="PROSITE" id="PS50975"/>
    </source>
</evidence>
<dbReference type="InterPro" id="IPR011761">
    <property type="entry name" value="ATP-grasp"/>
</dbReference>
<accession>A0A0L8KQ36</accession>
<gene>
    <name evidence="12" type="ORF">ADK34_14320</name>
</gene>
<keyword evidence="4" id="KW-0436">Ligase</keyword>
<comment type="similarity">
    <text evidence="2">Belongs to the D-alanine--D-alanine ligase family.</text>
</comment>
<dbReference type="InterPro" id="IPR013815">
    <property type="entry name" value="ATP_grasp_subdomain_1"/>
</dbReference>
<evidence type="ECO:0000256" key="7">
    <source>
        <dbReference type="ARBA" id="ARBA00022960"/>
    </source>
</evidence>
<evidence type="ECO:0000313" key="13">
    <source>
        <dbReference type="Proteomes" id="UP000037023"/>
    </source>
</evidence>
<evidence type="ECO:0000256" key="10">
    <source>
        <dbReference type="PROSITE-ProRule" id="PRU00409"/>
    </source>
</evidence>
<dbReference type="InterPro" id="IPR000291">
    <property type="entry name" value="D-Ala_lig_Van_CS"/>
</dbReference>
<feature type="domain" description="ATP-grasp" evidence="11">
    <location>
        <begin position="120"/>
        <end position="323"/>
    </location>
</feature>
<dbReference type="GO" id="GO:0046872">
    <property type="term" value="F:metal ion binding"/>
    <property type="evidence" value="ECO:0007669"/>
    <property type="project" value="InterPro"/>
</dbReference>
<evidence type="ECO:0000256" key="9">
    <source>
        <dbReference type="ARBA" id="ARBA00023316"/>
    </source>
</evidence>
<dbReference type="GO" id="GO:0005524">
    <property type="term" value="F:ATP binding"/>
    <property type="evidence" value="ECO:0007669"/>
    <property type="project" value="UniProtKB-UniRule"/>
</dbReference>
<keyword evidence="8" id="KW-0573">Peptidoglycan synthesis</keyword>
<dbReference type="InterPro" id="IPR011095">
    <property type="entry name" value="Dala_Dala_lig_C"/>
</dbReference>
<dbReference type="SMART" id="SM01209">
    <property type="entry name" value="GARS_A"/>
    <property type="match status" value="1"/>
</dbReference>
<evidence type="ECO:0000256" key="2">
    <source>
        <dbReference type="ARBA" id="ARBA00010871"/>
    </source>
</evidence>
<protein>
    <recommendedName>
        <fullName evidence="11">ATP-grasp domain-containing protein</fullName>
    </recommendedName>
</protein>
<dbReference type="Pfam" id="PF07478">
    <property type="entry name" value="Dala_Dala_lig_C"/>
    <property type="match status" value="1"/>
</dbReference>
<dbReference type="Gene3D" id="3.40.50.20">
    <property type="match status" value="1"/>
</dbReference>
<evidence type="ECO:0000313" key="12">
    <source>
        <dbReference type="EMBL" id="KOG28063.1"/>
    </source>
</evidence>
<dbReference type="RefSeq" id="WP_033201480.1">
    <property type="nucleotide sequence ID" value="NZ_LGUP01000119.1"/>
</dbReference>
<dbReference type="Gene3D" id="3.30.470.20">
    <property type="entry name" value="ATP-grasp fold, B domain"/>
    <property type="match status" value="1"/>
</dbReference>
<dbReference type="EMBL" id="LGUP01000119">
    <property type="protein sequence ID" value="KOG28063.1"/>
    <property type="molecule type" value="Genomic_DNA"/>
</dbReference>
<keyword evidence="9" id="KW-0961">Cell wall biogenesis/degradation</keyword>
<dbReference type="GO" id="GO:0071555">
    <property type="term" value="P:cell wall organization"/>
    <property type="evidence" value="ECO:0007669"/>
    <property type="project" value="UniProtKB-KW"/>
</dbReference>
<dbReference type="GO" id="GO:0009252">
    <property type="term" value="P:peptidoglycan biosynthetic process"/>
    <property type="evidence" value="ECO:0007669"/>
    <property type="project" value="UniProtKB-KW"/>
</dbReference>
<dbReference type="PROSITE" id="PS50975">
    <property type="entry name" value="ATP_GRASP"/>
    <property type="match status" value="1"/>
</dbReference>
<dbReference type="AlphaFoldDB" id="A0A0L8KQ36"/>
<dbReference type="InterPro" id="IPR011127">
    <property type="entry name" value="Dala_Dala_lig_N"/>
</dbReference>
<keyword evidence="7" id="KW-0133">Cell shape</keyword>
<evidence type="ECO:0000256" key="6">
    <source>
        <dbReference type="ARBA" id="ARBA00022840"/>
    </source>
</evidence>
<organism evidence="12 13">
    <name type="scientific">Streptomyces viridochromogenes</name>
    <dbReference type="NCBI Taxonomy" id="1938"/>
    <lineage>
        <taxon>Bacteria</taxon>
        <taxon>Bacillati</taxon>
        <taxon>Actinomycetota</taxon>
        <taxon>Actinomycetes</taxon>
        <taxon>Kitasatosporales</taxon>
        <taxon>Streptomycetaceae</taxon>
        <taxon>Streptomyces</taxon>
    </lineage>
</organism>
<keyword evidence="6 10" id="KW-0067">ATP-binding</keyword>
<dbReference type="Gene3D" id="3.30.1490.20">
    <property type="entry name" value="ATP-grasp fold, A domain"/>
    <property type="match status" value="1"/>
</dbReference>
<dbReference type="InterPro" id="IPR016185">
    <property type="entry name" value="PreATP-grasp_dom_sf"/>
</dbReference>
<dbReference type="Proteomes" id="UP000037023">
    <property type="component" value="Unassembled WGS sequence"/>
</dbReference>
<comment type="caution">
    <text evidence="12">The sequence shown here is derived from an EMBL/GenBank/DDBJ whole genome shotgun (WGS) entry which is preliminary data.</text>
</comment>
<name>A0A0L8KQ36_STRVR</name>
<dbReference type="PROSITE" id="PS00844">
    <property type="entry name" value="DALA_DALA_LIGASE_2"/>
    <property type="match status" value="1"/>
</dbReference>
<dbReference type="GO" id="GO:0008716">
    <property type="term" value="F:D-alanine-D-alanine ligase activity"/>
    <property type="evidence" value="ECO:0007669"/>
    <property type="project" value="InterPro"/>
</dbReference>
<dbReference type="SUPFAM" id="SSF56059">
    <property type="entry name" value="Glutathione synthetase ATP-binding domain-like"/>
    <property type="match status" value="1"/>
</dbReference>
<dbReference type="SUPFAM" id="SSF52440">
    <property type="entry name" value="PreATP-grasp domain"/>
    <property type="match status" value="1"/>
</dbReference>
<proteinExistence type="inferred from homology"/>
<evidence type="ECO:0000256" key="8">
    <source>
        <dbReference type="ARBA" id="ARBA00022984"/>
    </source>
</evidence>
<dbReference type="PANTHER" id="PTHR23132:SF23">
    <property type="entry name" value="D-ALANINE--D-ALANINE LIGASE B"/>
    <property type="match status" value="1"/>
</dbReference>
<evidence type="ECO:0000256" key="5">
    <source>
        <dbReference type="ARBA" id="ARBA00022741"/>
    </source>
</evidence>
<evidence type="ECO:0000256" key="3">
    <source>
        <dbReference type="ARBA" id="ARBA00022490"/>
    </source>
</evidence>
<sequence>MPAQNLVRDLEILRGKRVAVIAGPVSQEDALYLRTVPRAQWSLTAILEALTDSGVRCEHLDPTAPDFITRITGFDAAFLNVHGPYGEDGRIQGLLDFLSVPYTSSGVLASSVGMDKLVSKAVFAHLGIATPRSSRLLSPKTAAAVAADFPLPAMLKAVDGGSSVGLRLIERTEELVPALTEMTERGFTRCFLEEFITGRAMTISVIPSDEGLLCMPPLEFVTSAAYYDESTKLGGDDAPSIEYRVPDDLPEHTVKEMARGAESLHEFLDCRGAIRVDYMIDADDVPYALETNTIPGLQRHSNLPVSCAEAGISYDELVIGLLAEAVKRATPAPWTVS</sequence>